<organism evidence="3 4">
    <name type="scientific">Colletotrichum asianum</name>
    <dbReference type="NCBI Taxonomy" id="702518"/>
    <lineage>
        <taxon>Eukaryota</taxon>
        <taxon>Fungi</taxon>
        <taxon>Dikarya</taxon>
        <taxon>Ascomycota</taxon>
        <taxon>Pezizomycotina</taxon>
        <taxon>Sordariomycetes</taxon>
        <taxon>Hypocreomycetidae</taxon>
        <taxon>Glomerellales</taxon>
        <taxon>Glomerellaceae</taxon>
        <taxon>Colletotrichum</taxon>
        <taxon>Colletotrichum gloeosporioides species complex</taxon>
    </lineage>
</organism>
<accession>A0A8H3ZHY5</accession>
<feature type="region of interest" description="Disordered" evidence="1">
    <location>
        <begin position="33"/>
        <end position="65"/>
    </location>
</feature>
<dbReference type="EMBL" id="WOWK01000089">
    <property type="protein sequence ID" value="KAF0319898.1"/>
    <property type="molecule type" value="Genomic_DNA"/>
</dbReference>
<feature type="compositionally biased region" description="Basic and acidic residues" evidence="1">
    <location>
        <begin position="39"/>
        <end position="59"/>
    </location>
</feature>
<sequence>MRDQEAANSHCCCCLVSGVLLLCWLKLSMGRCRQTGGREQTDRQDARWMEKRLPIDHGRGSGVNV</sequence>
<proteinExistence type="predicted"/>
<reference evidence="3 4" key="1">
    <citation type="submission" date="2019-12" db="EMBL/GenBank/DDBJ databases">
        <title>A genome sequence resource for the geographically widespread anthracnose pathogen Colletotrichum asianum.</title>
        <authorList>
            <person name="Meng Y."/>
        </authorList>
    </citation>
    <scope>NUCLEOTIDE SEQUENCE [LARGE SCALE GENOMIC DNA]</scope>
    <source>
        <strain evidence="3 4">ICMP 18580</strain>
    </source>
</reference>
<evidence type="ECO:0000313" key="4">
    <source>
        <dbReference type="Proteomes" id="UP000434172"/>
    </source>
</evidence>
<keyword evidence="2" id="KW-0732">Signal</keyword>
<dbReference type="Proteomes" id="UP000434172">
    <property type="component" value="Unassembled WGS sequence"/>
</dbReference>
<evidence type="ECO:0000313" key="3">
    <source>
        <dbReference type="EMBL" id="KAF0319898.1"/>
    </source>
</evidence>
<evidence type="ECO:0008006" key="5">
    <source>
        <dbReference type="Google" id="ProtNLM"/>
    </source>
</evidence>
<keyword evidence="4" id="KW-1185">Reference proteome</keyword>
<feature type="signal peptide" evidence="2">
    <location>
        <begin position="1"/>
        <end position="30"/>
    </location>
</feature>
<evidence type="ECO:0000256" key="2">
    <source>
        <dbReference type="SAM" id="SignalP"/>
    </source>
</evidence>
<comment type="caution">
    <text evidence="3">The sequence shown here is derived from an EMBL/GenBank/DDBJ whole genome shotgun (WGS) entry which is preliminary data.</text>
</comment>
<feature type="chain" id="PRO_5034093715" description="Secreted protein" evidence="2">
    <location>
        <begin position="31"/>
        <end position="65"/>
    </location>
</feature>
<protein>
    <recommendedName>
        <fullName evidence="5">Secreted protein</fullName>
    </recommendedName>
</protein>
<gene>
    <name evidence="3" type="ORF">GQ607_012841</name>
</gene>
<evidence type="ECO:0000256" key="1">
    <source>
        <dbReference type="SAM" id="MobiDB-lite"/>
    </source>
</evidence>
<name>A0A8H3ZHY5_9PEZI</name>
<dbReference type="AlphaFoldDB" id="A0A8H3ZHY5"/>